<dbReference type="PANTHER" id="PTHR23073">
    <property type="entry name" value="26S PROTEASOME REGULATORY SUBUNIT"/>
    <property type="match status" value="1"/>
</dbReference>
<dbReference type="SUPFAM" id="SSF52540">
    <property type="entry name" value="P-loop containing nucleoside triphosphate hydrolases"/>
    <property type="match status" value="1"/>
</dbReference>
<comment type="caution">
    <text evidence="4">The sequence shown here is derived from an EMBL/GenBank/DDBJ whole genome shotgun (WGS) entry which is preliminary data.</text>
</comment>
<dbReference type="GO" id="GO:0016887">
    <property type="term" value="F:ATP hydrolysis activity"/>
    <property type="evidence" value="ECO:0007669"/>
    <property type="project" value="InterPro"/>
</dbReference>
<evidence type="ECO:0000313" key="5">
    <source>
        <dbReference type="Proteomes" id="UP000789759"/>
    </source>
</evidence>
<dbReference type="InterPro" id="IPR050221">
    <property type="entry name" value="26S_Proteasome_ATPase"/>
</dbReference>
<evidence type="ECO:0000259" key="3">
    <source>
        <dbReference type="Pfam" id="PF00004"/>
    </source>
</evidence>
<dbReference type="InterPro" id="IPR003959">
    <property type="entry name" value="ATPase_AAA_core"/>
</dbReference>
<reference evidence="4" key="1">
    <citation type="submission" date="2021-06" db="EMBL/GenBank/DDBJ databases">
        <authorList>
            <person name="Kallberg Y."/>
            <person name="Tangrot J."/>
            <person name="Rosling A."/>
        </authorList>
    </citation>
    <scope>NUCLEOTIDE SEQUENCE</scope>
    <source>
        <strain evidence="4">FL966</strain>
    </source>
</reference>
<accession>A0A9N9B2N8</accession>
<evidence type="ECO:0000256" key="2">
    <source>
        <dbReference type="ARBA" id="ARBA00022840"/>
    </source>
</evidence>
<dbReference type="Pfam" id="PF00004">
    <property type="entry name" value="AAA"/>
    <property type="match status" value="1"/>
</dbReference>
<dbReference type="GO" id="GO:0005524">
    <property type="term" value="F:ATP binding"/>
    <property type="evidence" value="ECO:0007669"/>
    <property type="project" value="UniProtKB-KW"/>
</dbReference>
<dbReference type="Proteomes" id="UP000789759">
    <property type="component" value="Unassembled WGS sequence"/>
</dbReference>
<keyword evidence="5" id="KW-1185">Reference proteome</keyword>
<dbReference type="InterPro" id="IPR027417">
    <property type="entry name" value="P-loop_NTPase"/>
</dbReference>
<name>A0A9N9B2N8_9GLOM</name>
<protein>
    <submittedName>
        <fullName evidence="4">24571_t:CDS:1</fullName>
    </submittedName>
</protein>
<sequence>MVQNLYAKFFHVAEEDAPYIVFIDEIHAIGTKQEIQRTTLELLSQLDGFDSRGDVKIEISLSDVKTKRRIFNNNTERIDDVDLETFVISKDDLSDTDIKTICT</sequence>
<keyword evidence="1" id="KW-0547">Nucleotide-binding</keyword>
<keyword evidence="2" id="KW-0067">ATP-binding</keyword>
<dbReference type="EMBL" id="CAJVQA010002636">
    <property type="protein sequence ID" value="CAG8553505.1"/>
    <property type="molecule type" value="Genomic_DNA"/>
</dbReference>
<gene>
    <name evidence="4" type="ORF">CPELLU_LOCUS4864</name>
</gene>
<organism evidence="4 5">
    <name type="scientific">Cetraspora pellucida</name>
    <dbReference type="NCBI Taxonomy" id="1433469"/>
    <lineage>
        <taxon>Eukaryota</taxon>
        <taxon>Fungi</taxon>
        <taxon>Fungi incertae sedis</taxon>
        <taxon>Mucoromycota</taxon>
        <taxon>Glomeromycotina</taxon>
        <taxon>Glomeromycetes</taxon>
        <taxon>Diversisporales</taxon>
        <taxon>Gigasporaceae</taxon>
        <taxon>Cetraspora</taxon>
    </lineage>
</organism>
<feature type="domain" description="ATPase AAA-type core" evidence="3">
    <location>
        <begin position="7"/>
        <end position="66"/>
    </location>
</feature>
<dbReference type="AlphaFoldDB" id="A0A9N9B2N8"/>
<dbReference type="OrthoDB" id="10255768at2759"/>
<evidence type="ECO:0000313" key="4">
    <source>
        <dbReference type="EMBL" id="CAG8553505.1"/>
    </source>
</evidence>
<dbReference type="Gene3D" id="3.40.50.300">
    <property type="entry name" value="P-loop containing nucleotide triphosphate hydrolases"/>
    <property type="match status" value="1"/>
</dbReference>
<evidence type="ECO:0000256" key="1">
    <source>
        <dbReference type="ARBA" id="ARBA00022741"/>
    </source>
</evidence>
<proteinExistence type="predicted"/>